<dbReference type="EMBL" id="JH651384">
    <property type="protein sequence ID" value="EIJ34580.1"/>
    <property type="molecule type" value="Genomic_DNA"/>
</dbReference>
<accession>A0A656HGS1</accession>
<dbReference type="InterPro" id="IPR015946">
    <property type="entry name" value="KH_dom-like_a/b"/>
</dbReference>
<dbReference type="InterPro" id="IPR036102">
    <property type="entry name" value="OsmC/Ohrsf"/>
</dbReference>
<dbReference type="AlphaFoldDB" id="A0A656HGS1"/>
<protein>
    <submittedName>
        <fullName evidence="1">OsmC family protein</fullName>
    </submittedName>
</protein>
<reference evidence="2" key="1">
    <citation type="journal article" date="2011" name="Stand. Genomic Sci.">
        <title>Genome sequence of the filamentous, gliding Thiothrix nivea neotype strain (JP2(T)).</title>
        <authorList>
            <person name="Lapidus A."/>
            <person name="Nolan M."/>
            <person name="Lucas S."/>
            <person name="Glavina Del Rio T."/>
            <person name="Tice H."/>
            <person name="Cheng J.F."/>
            <person name="Tapia R."/>
            <person name="Han C."/>
            <person name="Goodwin L."/>
            <person name="Pitluck S."/>
            <person name="Liolios K."/>
            <person name="Pagani I."/>
            <person name="Ivanova N."/>
            <person name="Huntemann M."/>
            <person name="Mavromatis K."/>
            <person name="Mikhailova N."/>
            <person name="Pati A."/>
            <person name="Chen A."/>
            <person name="Palaniappan K."/>
            <person name="Land M."/>
            <person name="Brambilla E.M."/>
            <person name="Rohde M."/>
            <person name="Abt B."/>
            <person name="Verbarg S."/>
            <person name="Goker M."/>
            <person name="Bristow J."/>
            <person name="Eisen J.A."/>
            <person name="Markowitz V."/>
            <person name="Hugenholtz P."/>
            <person name="Kyrpides N.C."/>
            <person name="Klenk H.P."/>
            <person name="Woyke T."/>
        </authorList>
    </citation>
    <scope>NUCLEOTIDE SEQUENCE [LARGE SCALE GENOMIC DNA]</scope>
    <source>
        <strain evidence="2">ATCC 35100 / DSM 5205 / JP2</strain>
    </source>
</reference>
<evidence type="ECO:0000313" key="1">
    <source>
        <dbReference type="EMBL" id="EIJ34580.1"/>
    </source>
</evidence>
<dbReference type="InterPro" id="IPR003718">
    <property type="entry name" value="OsmC/Ohr_fam"/>
</dbReference>
<proteinExistence type="predicted"/>
<dbReference type="Proteomes" id="UP000005317">
    <property type="component" value="Unassembled WGS sequence"/>
</dbReference>
<organism evidence="1 2">
    <name type="scientific">Thiothrix nivea (strain ATCC 35100 / DSM 5205 / JP2)</name>
    <dbReference type="NCBI Taxonomy" id="870187"/>
    <lineage>
        <taxon>Bacteria</taxon>
        <taxon>Pseudomonadati</taxon>
        <taxon>Pseudomonadota</taxon>
        <taxon>Gammaproteobacteria</taxon>
        <taxon>Thiotrichales</taxon>
        <taxon>Thiotrichaceae</taxon>
        <taxon>Thiothrix</taxon>
    </lineage>
</organism>
<sequence>MKARVKWLDNMSFVGESGSGHSVVMDGPPELGGRNLGVRPMEMLLLGLGGCSAFDVVLILQKSKQQVVDCEVQIEAERAEKEPKVFTRIHLHFIVTGRSLAEDKVERAIKLSAEKYCSASIMLAKTAEVTHDFEMREAA</sequence>
<dbReference type="NCBIfam" id="NF008009">
    <property type="entry name" value="PRK10738.1"/>
    <property type="match status" value="1"/>
</dbReference>
<dbReference type="OrthoDB" id="9804010at2"/>
<dbReference type="Gene3D" id="3.30.300.20">
    <property type="match status" value="1"/>
</dbReference>
<gene>
    <name evidence="1" type="ORF">Thini_2006</name>
</gene>
<dbReference type="RefSeq" id="WP_002708508.1">
    <property type="nucleotide sequence ID" value="NZ_JH651384.1"/>
</dbReference>
<name>A0A656HGS1_THINJ</name>
<dbReference type="PANTHER" id="PTHR34352">
    <property type="entry name" value="PROTEIN YHFA"/>
    <property type="match status" value="1"/>
</dbReference>
<dbReference type="SUPFAM" id="SSF82784">
    <property type="entry name" value="OsmC-like"/>
    <property type="match status" value="1"/>
</dbReference>
<dbReference type="Gene3D" id="2.20.25.10">
    <property type="match status" value="1"/>
</dbReference>
<dbReference type="PANTHER" id="PTHR34352:SF1">
    <property type="entry name" value="PROTEIN YHFA"/>
    <property type="match status" value="1"/>
</dbReference>
<dbReference type="Pfam" id="PF02566">
    <property type="entry name" value="OsmC"/>
    <property type="match status" value="1"/>
</dbReference>
<keyword evidence="2" id="KW-1185">Reference proteome</keyword>
<evidence type="ECO:0000313" key="2">
    <source>
        <dbReference type="Proteomes" id="UP000005317"/>
    </source>
</evidence>